<feature type="region of interest" description="Disordered" evidence="1">
    <location>
        <begin position="142"/>
        <end position="220"/>
    </location>
</feature>
<keyword evidence="4" id="KW-1185">Reference proteome</keyword>
<dbReference type="RefSeq" id="WP_135338592.1">
    <property type="nucleotide sequence ID" value="NZ_JBHLTX010000053.1"/>
</dbReference>
<evidence type="ECO:0000256" key="2">
    <source>
        <dbReference type="SAM" id="Phobius"/>
    </source>
</evidence>
<evidence type="ECO:0008006" key="5">
    <source>
        <dbReference type="Google" id="ProtNLM"/>
    </source>
</evidence>
<feature type="compositionally biased region" description="Basic and acidic residues" evidence="1">
    <location>
        <begin position="183"/>
        <end position="202"/>
    </location>
</feature>
<protein>
    <recommendedName>
        <fullName evidence="5">DUF4232 domain-containing protein</fullName>
    </recommendedName>
</protein>
<feature type="compositionally biased region" description="Low complexity" evidence="1">
    <location>
        <begin position="329"/>
        <end position="342"/>
    </location>
</feature>
<dbReference type="EMBL" id="SRID01000063">
    <property type="protein sequence ID" value="TGB13551.1"/>
    <property type="molecule type" value="Genomic_DNA"/>
</dbReference>
<name>A0A4Z0HDV9_9ACTN</name>
<feature type="compositionally biased region" description="Gly residues" evidence="1">
    <location>
        <begin position="361"/>
        <end position="371"/>
    </location>
</feature>
<feature type="compositionally biased region" description="Basic and acidic residues" evidence="1">
    <location>
        <begin position="1"/>
        <end position="25"/>
    </location>
</feature>
<feature type="transmembrane region" description="Helical" evidence="2">
    <location>
        <begin position="117"/>
        <end position="139"/>
    </location>
</feature>
<feature type="compositionally biased region" description="Gly residues" evidence="1">
    <location>
        <begin position="43"/>
        <end position="64"/>
    </location>
</feature>
<accession>A0A4Z0HDV9</accession>
<dbReference type="Proteomes" id="UP000297948">
    <property type="component" value="Unassembled WGS sequence"/>
</dbReference>
<reference evidence="3 4" key="1">
    <citation type="submission" date="2019-03" db="EMBL/GenBank/DDBJ databases">
        <authorList>
            <person name="Gonzalez-Pimentel J.L."/>
        </authorList>
    </citation>
    <scope>NUCLEOTIDE SEQUENCE [LARGE SCALE GENOMIC DNA]</scope>
    <source>
        <strain evidence="3 4">JCM 31289</strain>
    </source>
</reference>
<sequence length="408" mass="39606">MKYTNDRPSPRDPERQWDHDTEAHGAGRAGMEDTVSADTGAGPDKGAGLNGSEAGTGGRTGPGDGRAAESGGPGGGFDEQTLKDLLQGAVNDLEPAPNALEHLRRAVPARRTRRRQALVGAVAALVLGGAAVPALVHVATKAGASDDRPANAANSRRTPGAQGGTHGEGRDGQATGSPTKPGDAGKGRKGEGGKKGAKDKGPKRGSTGPGPDPSDTVDAASPICTRTQLGNGSASTGPADANGAVYGSFRLVNISGSACTVDGPGLLSTTSQGGVDAAGIKVVDHTSGDAATDLPDPATVPGTVNLLPGEAFQVRFAWIPAAGGGSSGCGATTPPTSDPSPDGNGSAADGQPGSEQPDAGGATGGDPGHGDAGVLISYTPSAGAPGAGSTTVANACAGTIYRTDVLGG</sequence>
<evidence type="ECO:0000313" key="3">
    <source>
        <dbReference type="EMBL" id="TGB13551.1"/>
    </source>
</evidence>
<proteinExistence type="predicted"/>
<keyword evidence="2" id="KW-0812">Transmembrane</keyword>
<evidence type="ECO:0000256" key="1">
    <source>
        <dbReference type="SAM" id="MobiDB-lite"/>
    </source>
</evidence>
<dbReference type="OrthoDB" id="3872225at2"/>
<organism evidence="3 4">
    <name type="scientific">Streptomyces palmae</name>
    <dbReference type="NCBI Taxonomy" id="1701085"/>
    <lineage>
        <taxon>Bacteria</taxon>
        <taxon>Bacillati</taxon>
        <taxon>Actinomycetota</taxon>
        <taxon>Actinomycetes</taxon>
        <taxon>Kitasatosporales</taxon>
        <taxon>Streptomycetaceae</taxon>
        <taxon>Streptomyces</taxon>
    </lineage>
</organism>
<feature type="region of interest" description="Disordered" evidence="1">
    <location>
        <begin position="324"/>
        <end position="390"/>
    </location>
</feature>
<keyword evidence="2" id="KW-1133">Transmembrane helix</keyword>
<evidence type="ECO:0000313" key="4">
    <source>
        <dbReference type="Proteomes" id="UP000297948"/>
    </source>
</evidence>
<feature type="region of interest" description="Disordered" evidence="1">
    <location>
        <begin position="1"/>
        <end position="90"/>
    </location>
</feature>
<keyword evidence="2" id="KW-0472">Membrane</keyword>
<dbReference type="AlphaFoldDB" id="A0A4Z0HDV9"/>
<gene>
    <name evidence="3" type="ORF">E4099_09865</name>
</gene>
<comment type="caution">
    <text evidence="3">The sequence shown here is derived from an EMBL/GenBank/DDBJ whole genome shotgun (WGS) entry which is preliminary data.</text>
</comment>